<name>A0A9J6P4U0_9CLOT</name>
<dbReference type="GO" id="GO:0051536">
    <property type="term" value="F:iron-sulfur cluster binding"/>
    <property type="evidence" value="ECO:0007669"/>
    <property type="project" value="UniProtKB-KW"/>
</dbReference>
<dbReference type="PANTHER" id="PTHR42917:SF2">
    <property type="entry name" value="2,4-DIENOYL-COA REDUCTASE [(2E)-ENOYL-COA-PRODUCING]"/>
    <property type="match status" value="1"/>
</dbReference>
<evidence type="ECO:0000256" key="6">
    <source>
        <dbReference type="ARBA" id="ARBA00022723"/>
    </source>
</evidence>
<dbReference type="Gene3D" id="3.40.50.720">
    <property type="entry name" value="NAD(P)-binding Rossmann-like Domain"/>
    <property type="match status" value="1"/>
</dbReference>
<dbReference type="Pfam" id="PF00724">
    <property type="entry name" value="Oxidored_FMN"/>
    <property type="match status" value="1"/>
</dbReference>
<dbReference type="InterPro" id="IPR036188">
    <property type="entry name" value="FAD/NAD-bd_sf"/>
</dbReference>
<comment type="similarity">
    <text evidence="3">In the N-terminal section; belongs to the NADH:flavin oxidoreductase/NADH oxidase family.</text>
</comment>
<gene>
    <name evidence="12" type="ORF">KDK92_18805</name>
</gene>
<dbReference type="Gene3D" id="3.50.50.60">
    <property type="entry name" value="FAD/NAD(P)-binding domain"/>
    <property type="match status" value="1"/>
</dbReference>
<dbReference type="GO" id="GO:0010181">
    <property type="term" value="F:FMN binding"/>
    <property type="evidence" value="ECO:0007669"/>
    <property type="project" value="InterPro"/>
</dbReference>
<sequence length="641" mass="69491">MLNKVFEPIKIGTMEVKNRLVVPPMVVNFANEDGTANERFIAYIEEKAKGGWGLIIPENYTMDPEAKGFLKLPGLWNDDQIESHKELTDKAHKHGAKIVVQINHAGRQTASAITGVQPVAPSPIPDPTIGETPKELSVEEIHEIVEKFGDAALRGKKAGFDGIEVHGSHGYLINQFMSPFSNKRTDEYGGNIQNRARFALEVIENMKKKIGEDFPLIYRMSVNELVEGGLTTEESKVIAMMLEESGVHAIHATNGVYASAQYIIPPAAVKHGWSSDISAEIKKVVSIPVITVGRVNDPLIAESILVAGKADLVSMGRASLADPYLPNKAKEGRLDEITRCIGCLQGCAGRNVLQLPVQCLVNPMTGNESEFKFEEAEDKKKVLIAGGGIAGMEVAIVAAKRGHEVHLYEKNNKLGGQWILAAVPPSKEELNTFTVWQKNQIEKLGVNVYLNTGLTEEIVEDMKPDTVIVATGAKPFVPNIPGKDQENVVIANDVLAGLKDVGANVVVIGGGAVGAETAAHLANHNKKVTIVEMMPEIAKGGEPAVNHFLFKDLEKNKVQILTNTSVKEILNNEVVIADKEGKQSKLENIDTVVMAIGSRTVNELAAKLEGKVEKVITIGDAVKVRKGFEAIDEGFRVGFEI</sequence>
<dbReference type="RefSeq" id="WP_250860932.1">
    <property type="nucleotide sequence ID" value="NZ_JAGSOJ010000004.1"/>
</dbReference>
<dbReference type="PRINTS" id="PR00368">
    <property type="entry name" value="FADPNR"/>
</dbReference>
<dbReference type="EMBL" id="JAGSOJ010000004">
    <property type="protein sequence ID" value="MCM1991794.1"/>
    <property type="molecule type" value="Genomic_DNA"/>
</dbReference>
<dbReference type="PRINTS" id="PR00469">
    <property type="entry name" value="PNDRDTASEII"/>
</dbReference>
<comment type="caution">
    <text evidence="12">The sequence shown here is derived from an EMBL/GenBank/DDBJ whole genome shotgun (WGS) entry which is preliminary data.</text>
</comment>
<reference evidence="12" key="2">
    <citation type="submission" date="2021-04" db="EMBL/GenBank/DDBJ databases">
        <authorList>
            <person name="Dong X."/>
        </authorList>
    </citation>
    <scope>NUCLEOTIDE SEQUENCE</scope>
    <source>
        <strain evidence="12">ZWT</strain>
    </source>
</reference>
<evidence type="ECO:0000256" key="7">
    <source>
        <dbReference type="ARBA" id="ARBA00023002"/>
    </source>
</evidence>
<dbReference type="InterPro" id="IPR023753">
    <property type="entry name" value="FAD/NAD-binding_dom"/>
</dbReference>
<dbReference type="Pfam" id="PF07992">
    <property type="entry name" value="Pyr_redox_2"/>
    <property type="match status" value="1"/>
</dbReference>
<dbReference type="InterPro" id="IPR013785">
    <property type="entry name" value="Aldolase_TIM"/>
</dbReference>
<keyword evidence="6" id="KW-0479">Metal-binding</keyword>
<proteinExistence type="inferred from homology"/>
<evidence type="ECO:0000313" key="12">
    <source>
        <dbReference type="EMBL" id="MCM1991794.1"/>
    </source>
</evidence>
<dbReference type="PANTHER" id="PTHR42917">
    <property type="entry name" value="2,4-DIENOYL-COA REDUCTASE"/>
    <property type="match status" value="1"/>
</dbReference>
<keyword evidence="7" id="KW-0560">Oxidoreductase</keyword>
<keyword evidence="8" id="KW-0408">Iron</keyword>
<evidence type="ECO:0000256" key="9">
    <source>
        <dbReference type="ARBA" id="ARBA00023014"/>
    </source>
</evidence>
<keyword evidence="9" id="KW-0411">Iron-sulfur</keyword>
<dbReference type="SUPFAM" id="SSF51395">
    <property type="entry name" value="FMN-linked oxidoreductases"/>
    <property type="match status" value="1"/>
</dbReference>
<dbReference type="AlphaFoldDB" id="A0A9J6P4U0"/>
<keyword evidence="13" id="KW-1185">Reference proteome</keyword>
<evidence type="ECO:0000256" key="1">
    <source>
        <dbReference type="ARBA" id="ARBA00001917"/>
    </source>
</evidence>
<comment type="cofactor">
    <cofactor evidence="2">
        <name>[4Fe-4S] cluster</name>
        <dbReference type="ChEBI" id="CHEBI:49883"/>
    </cofactor>
</comment>
<protein>
    <submittedName>
        <fullName evidence="12">FAD-dependent oxidoreductase</fullName>
    </submittedName>
</protein>
<reference evidence="12" key="1">
    <citation type="journal article" date="2021" name="mSystems">
        <title>Bacteria and Archaea Synergistically Convert Glycine Betaine to Biogenic Methane in the Formosa Cold Seep of the South China Sea.</title>
        <authorList>
            <person name="Li L."/>
            <person name="Zhang W."/>
            <person name="Zhang S."/>
            <person name="Song L."/>
            <person name="Sun Q."/>
            <person name="Zhang H."/>
            <person name="Xiang H."/>
            <person name="Dong X."/>
        </authorList>
    </citation>
    <scope>NUCLEOTIDE SEQUENCE</scope>
    <source>
        <strain evidence="12">ZWT</strain>
    </source>
</reference>
<evidence type="ECO:0000256" key="4">
    <source>
        <dbReference type="ARBA" id="ARBA00022630"/>
    </source>
</evidence>
<accession>A0A9J6P4U0</accession>
<dbReference type="Proteomes" id="UP001056429">
    <property type="component" value="Unassembled WGS sequence"/>
</dbReference>
<comment type="cofactor">
    <cofactor evidence="1">
        <name>FMN</name>
        <dbReference type="ChEBI" id="CHEBI:58210"/>
    </cofactor>
</comment>
<evidence type="ECO:0000313" key="13">
    <source>
        <dbReference type="Proteomes" id="UP001056429"/>
    </source>
</evidence>
<organism evidence="12 13">
    <name type="scientific">Oceanirhabdus seepicola</name>
    <dbReference type="NCBI Taxonomy" id="2828781"/>
    <lineage>
        <taxon>Bacteria</taxon>
        <taxon>Bacillati</taxon>
        <taxon>Bacillota</taxon>
        <taxon>Clostridia</taxon>
        <taxon>Eubacteriales</taxon>
        <taxon>Clostridiaceae</taxon>
        <taxon>Oceanirhabdus</taxon>
    </lineage>
</organism>
<evidence type="ECO:0000259" key="11">
    <source>
        <dbReference type="Pfam" id="PF07992"/>
    </source>
</evidence>
<evidence type="ECO:0000256" key="3">
    <source>
        <dbReference type="ARBA" id="ARBA00011048"/>
    </source>
</evidence>
<feature type="domain" description="NADH:flavin oxidoreductase/NADH oxidase N-terminal" evidence="10">
    <location>
        <begin position="4"/>
        <end position="335"/>
    </location>
</feature>
<dbReference type="CDD" id="cd02803">
    <property type="entry name" value="OYE_like_FMN_family"/>
    <property type="match status" value="1"/>
</dbReference>
<dbReference type="GO" id="GO:0046872">
    <property type="term" value="F:metal ion binding"/>
    <property type="evidence" value="ECO:0007669"/>
    <property type="project" value="UniProtKB-KW"/>
</dbReference>
<evidence type="ECO:0000256" key="5">
    <source>
        <dbReference type="ARBA" id="ARBA00022643"/>
    </source>
</evidence>
<keyword evidence="4" id="KW-0285">Flavoprotein</keyword>
<keyword evidence="5" id="KW-0288">FMN</keyword>
<evidence type="ECO:0000256" key="8">
    <source>
        <dbReference type="ARBA" id="ARBA00023004"/>
    </source>
</evidence>
<dbReference type="InterPro" id="IPR051793">
    <property type="entry name" value="NADH:flavin_oxidoreductase"/>
</dbReference>
<dbReference type="SUPFAM" id="SSF51905">
    <property type="entry name" value="FAD/NAD(P)-binding domain"/>
    <property type="match status" value="1"/>
</dbReference>
<evidence type="ECO:0000259" key="10">
    <source>
        <dbReference type="Pfam" id="PF00724"/>
    </source>
</evidence>
<feature type="domain" description="FAD/NAD(P)-binding" evidence="11">
    <location>
        <begin position="381"/>
        <end position="609"/>
    </location>
</feature>
<dbReference type="Gene3D" id="3.20.20.70">
    <property type="entry name" value="Aldolase class I"/>
    <property type="match status" value="1"/>
</dbReference>
<evidence type="ECO:0000256" key="2">
    <source>
        <dbReference type="ARBA" id="ARBA00001966"/>
    </source>
</evidence>
<dbReference type="InterPro" id="IPR001155">
    <property type="entry name" value="OxRdtase_FMN_N"/>
</dbReference>
<dbReference type="GO" id="GO:0016491">
    <property type="term" value="F:oxidoreductase activity"/>
    <property type="evidence" value="ECO:0007669"/>
    <property type="project" value="UniProtKB-KW"/>
</dbReference>